<comment type="caution">
    <text evidence="1">The sequence shown here is derived from an EMBL/GenBank/DDBJ whole genome shotgun (WGS) entry which is preliminary data.</text>
</comment>
<dbReference type="Proteomes" id="UP001221208">
    <property type="component" value="Unassembled WGS sequence"/>
</dbReference>
<gene>
    <name evidence="1" type="ORF">OIK44_10480</name>
</gene>
<dbReference type="EMBL" id="JAQQXR010000003">
    <property type="protein sequence ID" value="MDC8758016.1"/>
    <property type="molecule type" value="Genomic_DNA"/>
</dbReference>
<name>A0ABT5JZX2_9BURK</name>
<reference evidence="1 2" key="1">
    <citation type="submission" date="2022-10" db="EMBL/GenBank/DDBJ databases">
        <title>Janthinobacterium sp. hw3 Genome sequencing.</title>
        <authorList>
            <person name="Park S."/>
        </authorList>
    </citation>
    <scope>NUCLEOTIDE SEQUENCE [LARGE SCALE GENOMIC DNA]</scope>
    <source>
        <strain evidence="2">hw3</strain>
    </source>
</reference>
<keyword evidence="2" id="KW-1185">Reference proteome</keyword>
<evidence type="ECO:0000313" key="1">
    <source>
        <dbReference type="EMBL" id="MDC8758016.1"/>
    </source>
</evidence>
<evidence type="ECO:0008006" key="3">
    <source>
        <dbReference type="Google" id="ProtNLM"/>
    </source>
</evidence>
<organism evidence="1 2">
    <name type="scientific">Janthinobacterium fluminis</name>
    <dbReference type="NCBI Taxonomy" id="2987524"/>
    <lineage>
        <taxon>Bacteria</taxon>
        <taxon>Pseudomonadati</taxon>
        <taxon>Pseudomonadota</taxon>
        <taxon>Betaproteobacteria</taxon>
        <taxon>Burkholderiales</taxon>
        <taxon>Oxalobacteraceae</taxon>
        <taxon>Janthinobacterium</taxon>
    </lineage>
</organism>
<accession>A0ABT5JZX2</accession>
<proteinExistence type="predicted"/>
<sequence>MDKAKLTERKHHILTRAKLEMAQIGEIYPHKIKHLKIASQRRENFANPLALCA</sequence>
<protein>
    <recommendedName>
        <fullName evidence="3">Transposase</fullName>
    </recommendedName>
</protein>
<evidence type="ECO:0000313" key="2">
    <source>
        <dbReference type="Proteomes" id="UP001221208"/>
    </source>
</evidence>